<dbReference type="InterPro" id="IPR014044">
    <property type="entry name" value="CAP_dom"/>
</dbReference>
<dbReference type="Pfam" id="PF00188">
    <property type="entry name" value="CAP"/>
    <property type="match status" value="1"/>
</dbReference>
<feature type="compositionally biased region" description="Polar residues" evidence="1">
    <location>
        <begin position="38"/>
        <end position="50"/>
    </location>
</feature>
<evidence type="ECO:0000256" key="1">
    <source>
        <dbReference type="SAM" id="MobiDB-lite"/>
    </source>
</evidence>
<evidence type="ECO:0000259" key="2">
    <source>
        <dbReference type="Pfam" id="PF00188"/>
    </source>
</evidence>
<accession>A0A9P1J047</accession>
<proteinExistence type="predicted"/>
<name>A0A9P1J047_9PELO</name>
<keyword evidence="4" id="KW-1185">Reference proteome</keyword>
<dbReference type="OrthoDB" id="5793403at2759"/>
<dbReference type="AlphaFoldDB" id="A0A9P1J047"/>
<dbReference type="InterPro" id="IPR035940">
    <property type="entry name" value="CAP_sf"/>
</dbReference>
<dbReference type="Gene3D" id="3.40.33.10">
    <property type="entry name" value="CAP"/>
    <property type="match status" value="1"/>
</dbReference>
<feature type="compositionally biased region" description="Polar residues" evidence="1">
    <location>
        <begin position="59"/>
        <end position="73"/>
    </location>
</feature>
<feature type="compositionally biased region" description="Basic and acidic residues" evidence="1">
    <location>
        <begin position="82"/>
        <end position="107"/>
    </location>
</feature>
<organism evidence="3 4">
    <name type="scientific">Caenorhabditis angaria</name>
    <dbReference type="NCBI Taxonomy" id="860376"/>
    <lineage>
        <taxon>Eukaryota</taxon>
        <taxon>Metazoa</taxon>
        <taxon>Ecdysozoa</taxon>
        <taxon>Nematoda</taxon>
        <taxon>Chromadorea</taxon>
        <taxon>Rhabditida</taxon>
        <taxon>Rhabditina</taxon>
        <taxon>Rhabditomorpha</taxon>
        <taxon>Rhabditoidea</taxon>
        <taxon>Rhabditidae</taxon>
        <taxon>Peloderinae</taxon>
        <taxon>Caenorhabditis</taxon>
    </lineage>
</organism>
<feature type="region of interest" description="Disordered" evidence="1">
    <location>
        <begin position="151"/>
        <end position="177"/>
    </location>
</feature>
<sequence>MENPHHTVTTKRMERFTAGGQLLSVTDVKTTHFDDQMPRTNYSTSTSGSFVGNRPPQDSEFTLRSNYTTTTTFPAGLPPRPPPREREYYRIPRPSVEREREREPPREREYPIRKIDRVVPHEIIREYSKNPSNESTGDWRTTDSYVRKTSILKPTSQTLPPPPPPPSYQSRTSTSQRVEWREPLDCLINRINRIRQSMACHPLQPSVRLADIAAQWARMLALRGEFRTDRERYMNIWMGNRVTESVADTWWDESEEYGTRNFLDDTNLSWVGVASVFSEQYRQFIVVAVYE</sequence>
<feature type="domain" description="SCP" evidence="2">
    <location>
        <begin position="189"/>
        <end position="290"/>
    </location>
</feature>
<feature type="region of interest" description="Disordered" evidence="1">
    <location>
        <begin position="34"/>
        <end position="107"/>
    </location>
</feature>
<evidence type="ECO:0000313" key="3">
    <source>
        <dbReference type="EMBL" id="CAI5454443.1"/>
    </source>
</evidence>
<reference evidence="3" key="1">
    <citation type="submission" date="2022-11" db="EMBL/GenBank/DDBJ databases">
        <authorList>
            <person name="Kikuchi T."/>
        </authorList>
    </citation>
    <scope>NUCLEOTIDE SEQUENCE</scope>
    <source>
        <strain evidence="3">PS1010</strain>
    </source>
</reference>
<evidence type="ECO:0000313" key="4">
    <source>
        <dbReference type="Proteomes" id="UP001152747"/>
    </source>
</evidence>
<dbReference type="SUPFAM" id="SSF55797">
    <property type="entry name" value="PR-1-like"/>
    <property type="match status" value="1"/>
</dbReference>
<dbReference type="Proteomes" id="UP001152747">
    <property type="component" value="Unassembled WGS sequence"/>
</dbReference>
<comment type="caution">
    <text evidence="3">The sequence shown here is derived from an EMBL/GenBank/DDBJ whole genome shotgun (WGS) entry which is preliminary data.</text>
</comment>
<dbReference type="EMBL" id="CANHGI010000006">
    <property type="protein sequence ID" value="CAI5454443.1"/>
    <property type="molecule type" value="Genomic_DNA"/>
</dbReference>
<protein>
    <recommendedName>
        <fullName evidence="2">SCP domain-containing protein</fullName>
    </recommendedName>
</protein>
<gene>
    <name evidence="3" type="ORF">CAMP_LOCUS17080</name>
</gene>